<keyword evidence="3" id="KW-1185">Reference proteome</keyword>
<feature type="compositionally biased region" description="Basic and acidic residues" evidence="1">
    <location>
        <begin position="64"/>
        <end position="78"/>
    </location>
</feature>
<reference evidence="2" key="1">
    <citation type="journal article" date="2019" name="bioRxiv">
        <title>The Genome of the Zebra Mussel, Dreissena polymorpha: A Resource for Invasive Species Research.</title>
        <authorList>
            <person name="McCartney M.A."/>
            <person name="Auch B."/>
            <person name="Kono T."/>
            <person name="Mallez S."/>
            <person name="Zhang Y."/>
            <person name="Obille A."/>
            <person name="Becker A."/>
            <person name="Abrahante J.E."/>
            <person name="Garbe J."/>
            <person name="Badalamenti J.P."/>
            <person name="Herman A."/>
            <person name="Mangelson H."/>
            <person name="Liachko I."/>
            <person name="Sullivan S."/>
            <person name="Sone E.D."/>
            <person name="Koren S."/>
            <person name="Silverstein K.A.T."/>
            <person name="Beckman K.B."/>
            <person name="Gohl D.M."/>
        </authorList>
    </citation>
    <scope>NUCLEOTIDE SEQUENCE</scope>
    <source>
        <strain evidence="2">Duluth1</strain>
        <tissue evidence="2">Whole animal</tissue>
    </source>
</reference>
<organism evidence="2 3">
    <name type="scientific">Dreissena polymorpha</name>
    <name type="common">Zebra mussel</name>
    <name type="synonym">Mytilus polymorpha</name>
    <dbReference type="NCBI Taxonomy" id="45954"/>
    <lineage>
        <taxon>Eukaryota</taxon>
        <taxon>Metazoa</taxon>
        <taxon>Spiralia</taxon>
        <taxon>Lophotrochozoa</taxon>
        <taxon>Mollusca</taxon>
        <taxon>Bivalvia</taxon>
        <taxon>Autobranchia</taxon>
        <taxon>Heteroconchia</taxon>
        <taxon>Euheterodonta</taxon>
        <taxon>Imparidentia</taxon>
        <taxon>Neoheterodontei</taxon>
        <taxon>Myida</taxon>
        <taxon>Dreissenoidea</taxon>
        <taxon>Dreissenidae</taxon>
        <taxon>Dreissena</taxon>
    </lineage>
</organism>
<gene>
    <name evidence="2" type="ORF">DPMN_173134</name>
</gene>
<protein>
    <submittedName>
        <fullName evidence="2">Uncharacterized protein</fullName>
    </submittedName>
</protein>
<dbReference type="EMBL" id="JAIWYP010000009">
    <property type="protein sequence ID" value="KAH3771805.1"/>
    <property type="molecule type" value="Genomic_DNA"/>
</dbReference>
<accession>A0A9D4E3I4</accession>
<comment type="caution">
    <text evidence="2">The sequence shown here is derived from an EMBL/GenBank/DDBJ whole genome shotgun (WGS) entry which is preliminary data.</text>
</comment>
<name>A0A9D4E3I4_DREPO</name>
<feature type="region of interest" description="Disordered" evidence="1">
    <location>
        <begin position="47"/>
        <end position="93"/>
    </location>
</feature>
<evidence type="ECO:0000256" key="1">
    <source>
        <dbReference type="SAM" id="MobiDB-lite"/>
    </source>
</evidence>
<feature type="region of interest" description="Disordered" evidence="1">
    <location>
        <begin position="1"/>
        <end position="22"/>
    </location>
</feature>
<evidence type="ECO:0000313" key="3">
    <source>
        <dbReference type="Proteomes" id="UP000828390"/>
    </source>
</evidence>
<dbReference type="AlphaFoldDB" id="A0A9D4E3I4"/>
<proteinExistence type="predicted"/>
<reference evidence="2" key="2">
    <citation type="submission" date="2020-11" db="EMBL/GenBank/DDBJ databases">
        <authorList>
            <person name="McCartney M.A."/>
            <person name="Auch B."/>
            <person name="Kono T."/>
            <person name="Mallez S."/>
            <person name="Becker A."/>
            <person name="Gohl D.M."/>
            <person name="Silverstein K.A.T."/>
            <person name="Koren S."/>
            <person name="Bechman K.B."/>
            <person name="Herman A."/>
            <person name="Abrahante J.E."/>
            <person name="Garbe J."/>
        </authorList>
    </citation>
    <scope>NUCLEOTIDE SEQUENCE</scope>
    <source>
        <strain evidence="2">Duluth1</strain>
        <tissue evidence="2">Whole animal</tissue>
    </source>
</reference>
<dbReference type="Proteomes" id="UP000828390">
    <property type="component" value="Unassembled WGS sequence"/>
</dbReference>
<evidence type="ECO:0000313" key="2">
    <source>
        <dbReference type="EMBL" id="KAH3771805.1"/>
    </source>
</evidence>
<feature type="compositionally biased region" description="Low complexity" evidence="1">
    <location>
        <begin position="53"/>
        <end position="62"/>
    </location>
</feature>
<sequence length="93" mass="10235">MAVTSTASARIPSLASTDAPRAARGTTICLSTVRLLPILQTHVARNPDVTSRQASAQQCSCQPELHDHQPRPHPDRLSRQRIHHHSNTACIRE</sequence>